<evidence type="ECO:0000313" key="2">
    <source>
        <dbReference type="EMBL" id="CAJ1067894.1"/>
    </source>
</evidence>
<keyword evidence="3" id="KW-1185">Reference proteome</keyword>
<feature type="compositionally biased region" description="Basic and acidic residues" evidence="1">
    <location>
        <begin position="48"/>
        <end position="63"/>
    </location>
</feature>
<feature type="compositionally biased region" description="Basic and acidic residues" evidence="1">
    <location>
        <begin position="102"/>
        <end position="127"/>
    </location>
</feature>
<protein>
    <submittedName>
        <fullName evidence="2">Uncharacterized protein</fullName>
    </submittedName>
</protein>
<dbReference type="EMBL" id="OY660875">
    <property type="protein sequence ID" value="CAJ1067894.1"/>
    <property type="molecule type" value="Genomic_DNA"/>
</dbReference>
<feature type="compositionally biased region" description="Low complexity" evidence="1">
    <location>
        <begin position="64"/>
        <end position="83"/>
    </location>
</feature>
<dbReference type="AlphaFoldDB" id="A0AAV1G4B8"/>
<reference evidence="2" key="1">
    <citation type="submission" date="2023-08" db="EMBL/GenBank/DDBJ databases">
        <authorList>
            <person name="Alioto T."/>
            <person name="Alioto T."/>
            <person name="Gomez Garrido J."/>
        </authorList>
    </citation>
    <scope>NUCLEOTIDE SEQUENCE</scope>
</reference>
<sequence>MGLCPPTQSEQNQEEPSRLQSKHRARVTEEKETRVPSSAPSLHVRQKQRPESKTQDQQIHPDRLLLLSPPQGSGSDSPNQQSSESKKEDPLRPSPFLFPSKSRTEKRLKGEREGEKRDGGGATETRDLIQTSRRRSHRDPRPDPDQQEAEPQRPEN</sequence>
<evidence type="ECO:0000256" key="1">
    <source>
        <dbReference type="SAM" id="MobiDB-lite"/>
    </source>
</evidence>
<feature type="region of interest" description="Disordered" evidence="1">
    <location>
        <begin position="1"/>
        <end position="156"/>
    </location>
</feature>
<organism evidence="2 3">
    <name type="scientific">Xyrichtys novacula</name>
    <name type="common">Pearly razorfish</name>
    <name type="synonym">Hemipteronotus novacula</name>
    <dbReference type="NCBI Taxonomy" id="13765"/>
    <lineage>
        <taxon>Eukaryota</taxon>
        <taxon>Metazoa</taxon>
        <taxon>Chordata</taxon>
        <taxon>Craniata</taxon>
        <taxon>Vertebrata</taxon>
        <taxon>Euteleostomi</taxon>
        <taxon>Actinopterygii</taxon>
        <taxon>Neopterygii</taxon>
        <taxon>Teleostei</taxon>
        <taxon>Neoteleostei</taxon>
        <taxon>Acanthomorphata</taxon>
        <taxon>Eupercaria</taxon>
        <taxon>Labriformes</taxon>
        <taxon>Labridae</taxon>
        <taxon>Xyrichtys</taxon>
    </lineage>
</organism>
<dbReference type="Proteomes" id="UP001178508">
    <property type="component" value="Chromosome 12"/>
</dbReference>
<evidence type="ECO:0000313" key="3">
    <source>
        <dbReference type="Proteomes" id="UP001178508"/>
    </source>
</evidence>
<name>A0AAV1G4B8_XYRNO</name>
<proteinExistence type="predicted"/>
<accession>A0AAV1G4B8</accession>
<feature type="compositionally biased region" description="Polar residues" evidence="1">
    <location>
        <begin position="1"/>
        <end position="11"/>
    </location>
</feature>
<feature type="compositionally biased region" description="Basic and acidic residues" evidence="1">
    <location>
        <begin position="139"/>
        <end position="156"/>
    </location>
</feature>
<gene>
    <name evidence="2" type="ORF">XNOV1_A027010</name>
</gene>